<sequence>MVSIFVGFSIILIVASFVIGYGLLLVKRLIQWRQSIKYGAKLPPGSLGWPYVGETLELFSQNPHEFFTNRQKRYGDIFKTHILGCPCIMLASPEAIKFVLMNKANLFKPTYPKSKERLIGSMAIFFQQGPYHAQIRKLVQASLSLDYIKPRIPRIEAIAKSTLDSWADGRVVHVFHELKKFAFDVAVLSIFGELDSYYTEELKENYFTLDKGYNSFPTTLIPCTPYFKSLMARRRLEQIIREIMMERREKRLETKDLFGCLLNFSNEDGKTLSDDQIIDNVIGVLFAAQDTAASMLTWILKYITDYHNLLQDIQNEQMAIYKANDNGKRPLTWTQIREMTVTHRVILESLRMASIISFTYREAVEDVVYDGYLIPKGWKVLPLFRNIHHNPAFFQDPQTFDTSRFQAATTKPHTFMPFGYGAHACPGNEVAKLLMLLFIHHLVTQFRWEVVEAKKGKGGVEYDPFPIPEKGLPAKFWKTCTSQPTPTLAHQLLSIY</sequence>
<evidence type="ECO:0000256" key="3">
    <source>
        <dbReference type="ARBA" id="ARBA00010617"/>
    </source>
</evidence>
<evidence type="ECO:0000256" key="14">
    <source>
        <dbReference type="ARBA" id="ARBA00066338"/>
    </source>
</evidence>
<evidence type="ECO:0000256" key="1">
    <source>
        <dbReference type="ARBA" id="ARBA00001971"/>
    </source>
</evidence>
<dbReference type="GO" id="GO:0020037">
    <property type="term" value="F:heme binding"/>
    <property type="evidence" value="ECO:0007669"/>
    <property type="project" value="InterPro"/>
</dbReference>
<dbReference type="Gene3D" id="1.10.630.10">
    <property type="entry name" value="Cytochrome P450"/>
    <property type="match status" value="1"/>
</dbReference>
<evidence type="ECO:0000256" key="2">
    <source>
        <dbReference type="ARBA" id="ARBA00004167"/>
    </source>
</evidence>
<keyword evidence="11 17" id="KW-0472">Membrane</keyword>
<comment type="catalytic activity">
    <reaction evidence="12">
        <text>2-cis-(+)-abscisate + reduced [NADPH--hemoprotein reductase] + O2 = (+)-8'-hydroxyabscisate + oxidized [NADPH--hemoprotein reductase] + H2O + H(+)</text>
        <dbReference type="Rhea" id="RHEA:12897"/>
        <dbReference type="Rhea" id="RHEA-COMP:11964"/>
        <dbReference type="Rhea" id="RHEA-COMP:11965"/>
        <dbReference type="ChEBI" id="CHEBI:15377"/>
        <dbReference type="ChEBI" id="CHEBI:15378"/>
        <dbReference type="ChEBI" id="CHEBI:15379"/>
        <dbReference type="ChEBI" id="CHEBI:37569"/>
        <dbReference type="ChEBI" id="CHEBI:57618"/>
        <dbReference type="ChEBI" id="CHEBI:58210"/>
        <dbReference type="ChEBI" id="CHEBI:58490"/>
        <dbReference type="EC" id="1.14.14.137"/>
    </reaction>
</comment>
<evidence type="ECO:0000256" key="4">
    <source>
        <dbReference type="ARBA" id="ARBA00022617"/>
    </source>
</evidence>
<dbReference type="GO" id="GO:0005506">
    <property type="term" value="F:iron ion binding"/>
    <property type="evidence" value="ECO:0007669"/>
    <property type="project" value="InterPro"/>
</dbReference>
<dbReference type="PRINTS" id="PR00385">
    <property type="entry name" value="P450"/>
</dbReference>
<dbReference type="FunFam" id="1.10.630.10:FF:000014">
    <property type="entry name" value="Abscisic acid 8"/>
    <property type="match status" value="1"/>
</dbReference>
<comment type="pathway">
    <text evidence="13">Plant hormone degradation; abscisic acid degradation.</text>
</comment>
<name>A0A9R0HV67_SPIOL</name>
<dbReference type="InterPro" id="IPR002401">
    <property type="entry name" value="Cyt_P450_E_grp-I"/>
</dbReference>
<organism evidence="18 19">
    <name type="scientific">Spinacia oleracea</name>
    <name type="common">Spinach</name>
    <dbReference type="NCBI Taxonomy" id="3562"/>
    <lineage>
        <taxon>Eukaryota</taxon>
        <taxon>Viridiplantae</taxon>
        <taxon>Streptophyta</taxon>
        <taxon>Embryophyta</taxon>
        <taxon>Tracheophyta</taxon>
        <taxon>Spermatophyta</taxon>
        <taxon>Magnoliopsida</taxon>
        <taxon>eudicotyledons</taxon>
        <taxon>Gunneridae</taxon>
        <taxon>Pentapetalae</taxon>
        <taxon>Caryophyllales</taxon>
        <taxon>Chenopodiaceae</taxon>
        <taxon>Chenopodioideae</taxon>
        <taxon>Anserineae</taxon>
        <taxon>Spinacia</taxon>
    </lineage>
</organism>
<dbReference type="InterPro" id="IPR036396">
    <property type="entry name" value="Cyt_P450_sf"/>
</dbReference>
<dbReference type="GeneID" id="110776184"/>
<keyword evidence="10 16" id="KW-0503">Monooxygenase</keyword>
<dbReference type="GO" id="GO:0016125">
    <property type="term" value="P:sterol metabolic process"/>
    <property type="evidence" value="ECO:0007669"/>
    <property type="project" value="TreeGrafter"/>
</dbReference>
<dbReference type="GO" id="GO:0010295">
    <property type="term" value="F:(+)-abscisic acid 8'-hydroxylase activity"/>
    <property type="evidence" value="ECO:0000318"/>
    <property type="project" value="GO_Central"/>
</dbReference>
<evidence type="ECO:0000256" key="11">
    <source>
        <dbReference type="ARBA" id="ARBA00023136"/>
    </source>
</evidence>
<dbReference type="OrthoDB" id="1372046at2759"/>
<dbReference type="PANTHER" id="PTHR24286">
    <property type="entry name" value="CYTOCHROME P450 26"/>
    <property type="match status" value="1"/>
</dbReference>
<keyword evidence="8 16" id="KW-0560">Oxidoreductase</keyword>
<comment type="subcellular location">
    <subcellularLocation>
        <location evidence="2">Membrane</location>
        <topology evidence="2">Single-pass membrane protein</topology>
    </subcellularLocation>
</comment>
<dbReference type="AlphaFoldDB" id="A0A9R0HV67"/>
<dbReference type="SUPFAM" id="SSF48264">
    <property type="entry name" value="Cytochrome P450"/>
    <property type="match status" value="1"/>
</dbReference>
<evidence type="ECO:0000256" key="8">
    <source>
        <dbReference type="ARBA" id="ARBA00023002"/>
    </source>
</evidence>
<accession>A0A9R0HV67</accession>
<comment type="cofactor">
    <cofactor evidence="1 15">
        <name>heme</name>
        <dbReference type="ChEBI" id="CHEBI:30413"/>
    </cofactor>
</comment>
<keyword evidence="4 15" id="KW-0349">Heme</keyword>
<feature type="transmembrane region" description="Helical" evidence="17">
    <location>
        <begin position="6"/>
        <end position="26"/>
    </location>
</feature>
<evidence type="ECO:0000256" key="17">
    <source>
        <dbReference type="SAM" id="Phobius"/>
    </source>
</evidence>
<comment type="similarity">
    <text evidence="3 16">Belongs to the cytochrome P450 family.</text>
</comment>
<dbReference type="Pfam" id="PF00067">
    <property type="entry name" value="p450"/>
    <property type="match status" value="1"/>
</dbReference>
<keyword evidence="7 17" id="KW-1133">Transmembrane helix</keyword>
<keyword evidence="6 15" id="KW-0479">Metal-binding</keyword>
<evidence type="ECO:0000256" key="9">
    <source>
        <dbReference type="ARBA" id="ARBA00023004"/>
    </source>
</evidence>
<reference evidence="19" key="2">
    <citation type="submission" date="2025-08" db="UniProtKB">
        <authorList>
            <consortium name="RefSeq"/>
        </authorList>
    </citation>
    <scope>IDENTIFICATION</scope>
    <source>
        <tissue evidence="19">Leaf</tissue>
    </source>
</reference>
<dbReference type="KEGG" id="soe:110776184"/>
<dbReference type="PRINTS" id="PR00463">
    <property type="entry name" value="EP450I"/>
</dbReference>
<evidence type="ECO:0000256" key="15">
    <source>
        <dbReference type="PIRSR" id="PIRSR602401-1"/>
    </source>
</evidence>
<evidence type="ECO:0000256" key="7">
    <source>
        <dbReference type="ARBA" id="ARBA00022989"/>
    </source>
</evidence>
<evidence type="ECO:0000256" key="12">
    <source>
        <dbReference type="ARBA" id="ARBA00050609"/>
    </source>
</evidence>
<gene>
    <name evidence="19" type="primary">LOC110776184</name>
</gene>
<dbReference type="InterPro" id="IPR017972">
    <property type="entry name" value="Cyt_P450_CS"/>
</dbReference>
<dbReference type="PROSITE" id="PS00086">
    <property type="entry name" value="CYTOCHROME_P450"/>
    <property type="match status" value="1"/>
</dbReference>
<proteinExistence type="inferred from homology"/>
<dbReference type="PANTHER" id="PTHR24286:SF375">
    <property type="entry name" value="ABSCISIC ACID 8'-HYDROXYLASE 4-LIKE"/>
    <property type="match status" value="1"/>
</dbReference>
<evidence type="ECO:0000313" key="18">
    <source>
        <dbReference type="Proteomes" id="UP000813463"/>
    </source>
</evidence>
<evidence type="ECO:0000256" key="16">
    <source>
        <dbReference type="RuleBase" id="RU000461"/>
    </source>
</evidence>
<dbReference type="InterPro" id="IPR001128">
    <property type="entry name" value="Cyt_P450"/>
</dbReference>
<protein>
    <recommendedName>
        <fullName evidence="14">(+)-abscisic acid 8'-hydroxylase</fullName>
        <ecNumber evidence="14">1.14.14.137</ecNumber>
    </recommendedName>
</protein>
<dbReference type="RefSeq" id="XP_021836434.1">
    <property type="nucleotide sequence ID" value="XM_021980742.2"/>
</dbReference>
<evidence type="ECO:0000256" key="5">
    <source>
        <dbReference type="ARBA" id="ARBA00022692"/>
    </source>
</evidence>
<dbReference type="EC" id="1.14.14.137" evidence="14"/>
<evidence type="ECO:0000256" key="6">
    <source>
        <dbReference type="ARBA" id="ARBA00022723"/>
    </source>
</evidence>
<feature type="binding site" description="axial binding residue" evidence="15">
    <location>
        <position position="425"/>
    </location>
    <ligand>
        <name>heme</name>
        <dbReference type="ChEBI" id="CHEBI:30413"/>
    </ligand>
    <ligandPart>
        <name>Fe</name>
        <dbReference type="ChEBI" id="CHEBI:18248"/>
    </ligandPart>
</feature>
<reference evidence="18" key="1">
    <citation type="journal article" date="2021" name="Nat. Commun.">
        <title>Genomic analyses provide insights into spinach domestication and the genetic basis of agronomic traits.</title>
        <authorList>
            <person name="Cai X."/>
            <person name="Sun X."/>
            <person name="Xu C."/>
            <person name="Sun H."/>
            <person name="Wang X."/>
            <person name="Ge C."/>
            <person name="Zhang Z."/>
            <person name="Wang Q."/>
            <person name="Fei Z."/>
            <person name="Jiao C."/>
            <person name="Wang Q."/>
        </authorList>
    </citation>
    <scope>NUCLEOTIDE SEQUENCE [LARGE SCALE GENOMIC DNA]</scope>
    <source>
        <strain evidence="18">cv. Varoflay</strain>
    </source>
</reference>
<keyword evidence="18" id="KW-1185">Reference proteome</keyword>
<evidence type="ECO:0000256" key="10">
    <source>
        <dbReference type="ARBA" id="ARBA00023033"/>
    </source>
</evidence>
<dbReference type="GO" id="GO:0016020">
    <property type="term" value="C:membrane"/>
    <property type="evidence" value="ECO:0007669"/>
    <property type="project" value="UniProtKB-SubCell"/>
</dbReference>
<keyword evidence="9 15" id="KW-0408">Iron</keyword>
<evidence type="ECO:0000256" key="13">
    <source>
        <dbReference type="ARBA" id="ARBA00060633"/>
    </source>
</evidence>
<evidence type="ECO:0000313" key="19">
    <source>
        <dbReference type="RefSeq" id="XP_021836434.1"/>
    </source>
</evidence>
<dbReference type="CDD" id="cd11043">
    <property type="entry name" value="CYP90-like"/>
    <property type="match status" value="1"/>
</dbReference>
<dbReference type="Proteomes" id="UP000813463">
    <property type="component" value="Chromosome 3"/>
</dbReference>
<keyword evidence="5 17" id="KW-0812">Transmembrane</keyword>